<evidence type="ECO:0000313" key="1">
    <source>
        <dbReference type="EMBL" id="THC96697.1"/>
    </source>
</evidence>
<dbReference type="AlphaFoldDB" id="A0A4S3JPE2"/>
<dbReference type="EMBL" id="SOSA01000102">
    <property type="protein sequence ID" value="THC96697.1"/>
    <property type="molecule type" value="Genomic_DNA"/>
</dbReference>
<accession>A0A4S3JPE2</accession>
<name>A0A4S3JPE2_9EURO</name>
<reference evidence="1 2" key="1">
    <citation type="submission" date="2019-03" db="EMBL/GenBank/DDBJ databases">
        <title>The genome sequence of a newly discovered highly antifungal drug resistant Aspergillus species, Aspergillus tanneri NIH 1004.</title>
        <authorList>
            <person name="Mounaud S."/>
            <person name="Singh I."/>
            <person name="Joardar V."/>
            <person name="Pakala S."/>
            <person name="Pakala S."/>
            <person name="Venepally P."/>
            <person name="Hoover J."/>
            <person name="Nierman W."/>
            <person name="Chung J."/>
            <person name="Losada L."/>
        </authorList>
    </citation>
    <scope>NUCLEOTIDE SEQUENCE [LARGE SCALE GENOMIC DNA]</scope>
    <source>
        <strain evidence="1 2">NIH1004</strain>
    </source>
</reference>
<proteinExistence type="predicted"/>
<gene>
    <name evidence="1" type="ORF">EYZ11_003803</name>
</gene>
<organism evidence="1 2">
    <name type="scientific">Aspergillus tanneri</name>
    <dbReference type="NCBI Taxonomy" id="1220188"/>
    <lineage>
        <taxon>Eukaryota</taxon>
        <taxon>Fungi</taxon>
        <taxon>Dikarya</taxon>
        <taxon>Ascomycota</taxon>
        <taxon>Pezizomycotina</taxon>
        <taxon>Eurotiomycetes</taxon>
        <taxon>Eurotiomycetidae</taxon>
        <taxon>Eurotiales</taxon>
        <taxon>Aspergillaceae</taxon>
        <taxon>Aspergillus</taxon>
        <taxon>Aspergillus subgen. Circumdati</taxon>
    </lineage>
</organism>
<keyword evidence="2" id="KW-1185">Reference proteome</keyword>
<protein>
    <submittedName>
        <fullName evidence="1">Uncharacterized protein</fullName>
    </submittedName>
</protein>
<comment type="caution">
    <text evidence="1">The sequence shown here is derived from an EMBL/GenBank/DDBJ whole genome shotgun (WGS) entry which is preliminary data.</text>
</comment>
<dbReference type="Proteomes" id="UP000308092">
    <property type="component" value="Unassembled WGS sequence"/>
</dbReference>
<sequence>MPALAMLQDADTIFTKNIDPLSWFKLRIRGSAW</sequence>
<dbReference type="VEuPathDB" id="FungiDB:EYZ11_003803"/>
<evidence type="ECO:0000313" key="2">
    <source>
        <dbReference type="Proteomes" id="UP000308092"/>
    </source>
</evidence>